<dbReference type="InterPro" id="IPR052035">
    <property type="entry name" value="ZnF_BED_domain_contain"/>
</dbReference>
<evidence type="ECO:0008006" key="8">
    <source>
        <dbReference type="Google" id="ProtNLM"/>
    </source>
</evidence>
<protein>
    <recommendedName>
        <fullName evidence="8">DUF659 domain-containing protein</fullName>
    </recommendedName>
</protein>
<dbReference type="SUPFAM" id="SSF53098">
    <property type="entry name" value="Ribonuclease H-like"/>
    <property type="match status" value="1"/>
</dbReference>
<keyword evidence="2" id="KW-0479">Metal-binding</keyword>
<evidence type="ECO:0000256" key="5">
    <source>
        <dbReference type="ARBA" id="ARBA00023242"/>
    </source>
</evidence>
<dbReference type="VEuPathDB" id="FungiDB:VP01_5827g1"/>
<evidence type="ECO:0000313" key="6">
    <source>
        <dbReference type="EMBL" id="KNZ48215.1"/>
    </source>
</evidence>
<keyword evidence="3" id="KW-0863">Zinc-finger</keyword>
<dbReference type="EMBL" id="LAVV01011082">
    <property type="protein sequence ID" value="KNZ48215.1"/>
    <property type="molecule type" value="Genomic_DNA"/>
</dbReference>
<accession>A0A0L6UK65</accession>
<dbReference type="GO" id="GO:0005634">
    <property type="term" value="C:nucleus"/>
    <property type="evidence" value="ECO:0007669"/>
    <property type="project" value="UniProtKB-SubCell"/>
</dbReference>
<evidence type="ECO:0000313" key="7">
    <source>
        <dbReference type="Proteomes" id="UP000037035"/>
    </source>
</evidence>
<dbReference type="PANTHER" id="PTHR46481:SF10">
    <property type="entry name" value="ZINC FINGER BED DOMAIN-CONTAINING PROTEIN 39"/>
    <property type="match status" value="1"/>
</dbReference>
<keyword evidence="4" id="KW-0862">Zinc</keyword>
<dbReference type="InterPro" id="IPR012337">
    <property type="entry name" value="RNaseH-like_sf"/>
</dbReference>
<dbReference type="GO" id="GO:0008270">
    <property type="term" value="F:zinc ion binding"/>
    <property type="evidence" value="ECO:0007669"/>
    <property type="project" value="UniProtKB-KW"/>
</dbReference>
<proteinExistence type="predicted"/>
<dbReference type="PANTHER" id="PTHR46481">
    <property type="entry name" value="ZINC FINGER BED DOMAIN-CONTAINING PROTEIN 4"/>
    <property type="match status" value="1"/>
</dbReference>
<comment type="caution">
    <text evidence="6">The sequence shown here is derived from an EMBL/GenBank/DDBJ whole genome shotgun (WGS) entry which is preliminary data.</text>
</comment>
<evidence type="ECO:0000256" key="2">
    <source>
        <dbReference type="ARBA" id="ARBA00022723"/>
    </source>
</evidence>
<dbReference type="AlphaFoldDB" id="A0A0L6UK65"/>
<comment type="subcellular location">
    <subcellularLocation>
        <location evidence="1">Nucleus</location>
    </subcellularLocation>
</comment>
<keyword evidence="7" id="KW-1185">Reference proteome</keyword>
<name>A0A0L6UK65_9BASI</name>
<reference evidence="6 7" key="1">
    <citation type="submission" date="2015-08" db="EMBL/GenBank/DDBJ databases">
        <title>Next Generation Sequencing and Analysis of the Genome of Puccinia sorghi L Schw, the Causal Agent of Maize Common Rust.</title>
        <authorList>
            <person name="Rochi L."/>
            <person name="Burguener G."/>
            <person name="Darino M."/>
            <person name="Turjanski A."/>
            <person name="Kreff E."/>
            <person name="Dieguez M.J."/>
            <person name="Sacco F."/>
        </authorList>
    </citation>
    <scope>NUCLEOTIDE SEQUENCE [LARGE SCALE GENOMIC DNA]</scope>
    <source>
        <strain evidence="6 7">RO10H11247</strain>
    </source>
</reference>
<dbReference type="OrthoDB" id="2506942at2759"/>
<evidence type="ECO:0000256" key="1">
    <source>
        <dbReference type="ARBA" id="ARBA00004123"/>
    </source>
</evidence>
<keyword evidence="5" id="KW-0539">Nucleus</keyword>
<dbReference type="Proteomes" id="UP000037035">
    <property type="component" value="Unassembled WGS sequence"/>
</dbReference>
<organism evidence="6 7">
    <name type="scientific">Puccinia sorghi</name>
    <dbReference type="NCBI Taxonomy" id="27349"/>
    <lineage>
        <taxon>Eukaryota</taxon>
        <taxon>Fungi</taxon>
        <taxon>Dikarya</taxon>
        <taxon>Basidiomycota</taxon>
        <taxon>Pucciniomycotina</taxon>
        <taxon>Pucciniomycetes</taxon>
        <taxon>Pucciniales</taxon>
        <taxon>Pucciniaceae</taxon>
        <taxon>Puccinia</taxon>
    </lineage>
</organism>
<evidence type="ECO:0000256" key="4">
    <source>
        <dbReference type="ARBA" id="ARBA00022833"/>
    </source>
</evidence>
<sequence length="201" mass="22469">MISFTQDAWTSPYVTAFMAVTAHIVDNKYRMVHLTIAIPHVQELFYGVLKKYDLCNKVHTITADNASTNAKMACKLQNKLPTFKASEQLLGCITHVINLSAKAGLAVLGSLDEDNCHKISITYMDQNSSVMYISNLTLEPDGSGLDLKTVLKQIHGLSTYFRFFPQSGDKFTCLEIDHNSEAEKFRLSPTEWNQASNLNSL</sequence>
<evidence type="ECO:0000256" key="3">
    <source>
        <dbReference type="ARBA" id="ARBA00022771"/>
    </source>
</evidence>
<gene>
    <name evidence="6" type="ORF">VP01_5827g1</name>
</gene>